<protein>
    <submittedName>
        <fullName evidence="2">Uncharacterized protein</fullName>
    </submittedName>
</protein>
<sequence length="498" mass="55354">MISSLPNELLSTILLEATNLNSQNCCKFSYGITQAPQPMQDVKAPQMYITGFTPPDVLRWNSASSIRQVSGRWHEWAVRYSLRELLIRKWRGSERWLESAYLADPNVTVSGTVVYQDPFRSLRLTAELLSRYPHLAGHVRRLWFDNIVAPETDEFIFSIIRSCGSLRSAKVPWPVMSRASQAEWSNTLRTVAPVPLSSLELHLTSLKKAGSNDVDPDLCVHAFNPQLVDFGRLTRLKLVGEAHELPLTDEDVADIARTARNLEEIHIVDVSTVSIHGVMTLALASKNTLRILEYWPSSHTGHALTLHIDESNYISLCPEDNVRSTHELPHPSLPGEHAPTSTQHICHELRQLSKLEDLSITLPSVCHELFSTFGPGNVPSCDHFSWSGVSKDILIRANGFCHTGKTTGSGRDSSSSSSSSSHTSNAQVPAALSAESSQPQDQVDELVSHEGEPLRQLIDAARSFVAVRQWRYPSARQTQDVRIDDSETFEPGVEVSLC</sequence>
<dbReference type="InParanoid" id="A0A165J9J5"/>
<dbReference type="Proteomes" id="UP000076632">
    <property type="component" value="Unassembled WGS sequence"/>
</dbReference>
<evidence type="ECO:0000313" key="2">
    <source>
        <dbReference type="EMBL" id="KZF25935.1"/>
    </source>
</evidence>
<keyword evidence="3" id="KW-1185">Reference proteome</keyword>
<dbReference type="InterPro" id="IPR032675">
    <property type="entry name" value="LRR_dom_sf"/>
</dbReference>
<proteinExistence type="predicted"/>
<dbReference type="RefSeq" id="XP_018191490.1">
    <property type="nucleotide sequence ID" value="XM_018335658.1"/>
</dbReference>
<dbReference type="Gene3D" id="3.80.10.10">
    <property type="entry name" value="Ribonuclease Inhibitor"/>
    <property type="match status" value="1"/>
</dbReference>
<organism evidence="2 3">
    <name type="scientific">Xylona heveae (strain CBS 132557 / TC161)</name>
    <dbReference type="NCBI Taxonomy" id="1328760"/>
    <lineage>
        <taxon>Eukaryota</taxon>
        <taxon>Fungi</taxon>
        <taxon>Dikarya</taxon>
        <taxon>Ascomycota</taxon>
        <taxon>Pezizomycotina</taxon>
        <taxon>Xylonomycetes</taxon>
        <taxon>Xylonales</taxon>
        <taxon>Xylonaceae</taxon>
        <taxon>Xylona</taxon>
    </lineage>
</organism>
<dbReference type="AlphaFoldDB" id="A0A165J9J5"/>
<dbReference type="OMA" id="HICHELR"/>
<accession>A0A165J9J5</accession>
<reference evidence="2 3" key="1">
    <citation type="journal article" date="2016" name="Fungal Biol.">
        <title>The genome of Xylona heveae provides a window into fungal endophytism.</title>
        <authorList>
            <person name="Gazis R."/>
            <person name="Kuo A."/>
            <person name="Riley R."/>
            <person name="LaButti K."/>
            <person name="Lipzen A."/>
            <person name="Lin J."/>
            <person name="Amirebrahimi M."/>
            <person name="Hesse C.N."/>
            <person name="Spatafora J.W."/>
            <person name="Henrissat B."/>
            <person name="Hainaut M."/>
            <person name="Grigoriev I.V."/>
            <person name="Hibbett D.S."/>
        </authorList>
    </citation>
    <scope>NUCLEOTIDE SEQUENCE [LARGE SCALE GENOMIC DNA]</scope>
    <source>
        <strain evidence="2 3">TC161</strain>
    </source>
</reference>
<name>A0A165J9J5_XYLHT</name>
<dbReference type="OrthoDB" id="5283561at2759"/>
<evidence type="ECO:0000256" key="1">
    <source>
        <dbReference type="SAM" id="MobiDB-lite"/>
    </source>
</evidence>
<dbReference type="EMBL" id="KV407454">
    <property type="protein sequence ID" value="KZF25935.1"/>
    <property type="molecule type" value="Genomic_DNA"/>
</dbReference>
<feature type="region of interest" description="Disordered" evidence="1">
    <location>
        <begin position="404"/>
        <end position="445"/>
    </location>
</feature>
<gene>
    <name evidence="2" type="ORF">L228DRAFT_279197</name>
</gene>
<dbReference type="GeneID" id="28900795"/>
<evidence type="ECO:0000313" key="3">
    <source>
        <dbReference type="Proteomes" id="UP000076632"/>
    </source>
</evidence>